<keyword evidence="5" id="KW-0548">Nucleotidyltransferase</keyword>
<dbReference type="FunFam" id="3.90.550.10:FF:000074">
    <property type="entry name" value="N-acylneuraminate cytidylyltransferase A"/>
    <property type="match status" value="1"/>
</dbReference>
<dbReference type="Pfam" id="PF02348">
    <property type="entry name" value="CTP_transf_3"/>
    <property type="match status" value="1"/>
</dbReference>
<organism evidence="6 7">
    <name type="scientific">Pleurodeles waltl</name>
    <name type="common">Iberian ribbed newt</name>
    <dbReference type="NCBI Taxonomy" id="8319"/>
    <lineage>
        <taxon>Eukaryota</taxon>
        <taxon>Metazoa</taxon>
        <taxon>Chordata</taxon>
        <taxon>Craniata</taxon>
        <taxon>Vertebrata</taxon>
        <taxon>Euteleostomi</taxon>
        <taxon>Amphibia</taxon>
        <taxon>Batrachia</taxon>
        <taxon>Caudata</taxon>
        <taxon>Salamandroidea</taxon>
        <taxon>Salamandridae</taxon>
        <taxon>Pleurodelinae</taxon>
        <taxon>Pleurodeles</taxon>
    </lineage>
</organism>
<reference evidence="6" key="1">
    <citation type="journal article" date="2022" name="bioRxiv">
        <title>Sequencing and chromosome-scale assembly of the giantPleurodeles waltlgenome.</title>
        <authorList>
            <person name="Brown T."/>
            <person name="Elewa A."/>
            <person name="Iarovenko S."/>
            <person name="Subramanian E."/>
            <person name="Araus A.J."/>
            <person name="Petzold A."/>
            <person name="Susuki M."/>
            <person name="Suzuki K.-i.T."/>
            <person name="Hayashi T."/>
            <person name="Toyoda A."/>
            <person name="Oliveira C."/>
            <person name="Osipova E."/>
            <person name="Leigh N.D."/>
            <person name="Simon A."/>
            <person name="Yun M.H."/>
        </authorList>
    </citation>
    <scope>NUCLEOTIDE SEQUENCE</scope>
    <source>
        <strain evidence="6">20211129_DDA</strain>
        <tissue evidence="6">Liver</tissue>
    </source>
</reference>
<evidence type="ECO:0000256" key="2">
    <source>
        <dbReference type="ARBA" id="ARBA00005141"/>
    </source>
</evidence>
<evidence type="ECO:0000256" key="4">
    <source>
        <dbReference type="ARBA" id="ARBA00012491"/>
    </source>
</evidence>
<dbReference type="GO" id="GO:0008781">
    <property type="term" value="F:N-acylneuraminate cytidylyltransferase activity"/>
    <property type="evidence" value="ECO:0007669"/>
    <property type="project" value="UniProtKB-EC"/>
</dbReference>
<dbReference type="CDD" id="cd02513">
    <property type="entry name" value="CMP-NeuAc_Synthase"/>
    <property type="match status" value="1"/>
</dbReference>
<gene>
    <name evidence="6" type="ORF">NDU88_005324</name>
</gene>
<evidence type="ECO:0000256" key="1">
    <source>
        <dbReference type="ARBA" id="ARBA00001862"/>
    </source>
</evidence>
<evidence type="ECO:0000256" key="3">
    <source>
        <dbReference type="ARBA" id="ARBA00010726"/>
    </source>
</evidence>
<keyword evidence="7" id="KW-1185">Reference proteome</keyword>
<keyword evidence="5" id="KW-0808">Transferase</keyword>
<dbReference type="Gene3D" id="3.90.550.10">
    <property type="entry name" value="Spore Coat Polysaccharide Biosynthesis Protein SpsA, Chain A"/>
    <property type="match status" value="1"/>
</dbReference>
<dbReference type="PANTHER" id="PTHR21485">
    <property type="entry name" value="HAD SUPERFAMILY MEMBERS CMAS AND KDSC"/>
    <property type="match status" value="1"/>
</dbReference>
<dbReference type="InterPro" id="IPR029044">
    <property type="entry name" value="Nucleotide-diphossugar_trans"/>
</dbReference>
<comment type="caution">
    <text evidence="6">The sequence shown here is derived from an EMBL/GenBank/DDBJ whole genome shotgun (WGS) entry which is preliminary data.</text>
</comment>
<proteinExistence type="inferred from homology"/>
<evidence type="ECO:0000313" key="6">
    <source>
        <dbReference type="EMBL" id="KAJ1164892.1"/>
    </source>
</evidence>
<dbReference type="EMBL" id="JANPWB010000008">
    <property type="protein sequence ID" value="KAJ1164892.1"/>
    <property type="molecule type" value="Genomic_DNA"/>
</dbReference>
<dbReference type="InterPro" id="IPR050793">
    <property type="entry name" value="CMP-NeuNAc_synthase"/>
</dbReference>
<comment type="similarity">
    <text evidence="3">Belongs to the CMP-NeuNAc synthase family.</text>
</comment>
<sequence>MSPQPIISSEFCRRTRIERVEDCRLNLRTFLGLGITTMEPASKYLAKGVSGESIVRSTKDGVVKPHLTALVLARGGSKGIPGKNIKVLAGVPLIGWVLRAAIDSRLFDSVWVSTDDERIMKVAERFGARVHRRSPEVSKDTTSSFDTIVEFLKYHPEIDIIGNIQGTSPCLHPKHLKDVIRMFLEEGYESVFSVVRRHQFRWEELSDKVTVTRPLNFNPAKRPRRQDWPGELCENGSFYFATTDLIKKGFIQDGKLSYYEMEPEYSVDIDVDIDWPIAEQRVLKYGYLGEDAVQNVKLLVCNIDGCLTSSQVTPSANKNENTTDDCEWDAAGISLLKEKGIKVMFISGRSFSGEASSLTEFDCKMEVNVTDKQAAVEKEMKFLQASWNEVAYMGSEQSDEECLKKAAISGVPNDCSQEVQVASTFICKNNGGHGAFREFTERLGLLLSRVAAKADHC</sequence>
<dbReference type="InterPro" id="IPR036412">
    <property type="entry name" value="HAD-like_sf"/>
</dbReference>
<name>A0AAV7SLC1_PLEWA</name>
<dbReference type="Gene3D" id="3.40.50.1000">
    <property type="entry name" value="HAD superfamily/HAD-like"/>
    <property type="match status" value="1"/>
</dbReference>
<dbReference type="EC" id="2.7.7.43" evidence="4"/>
<dbReference type="AlphaFoldDB" id="A0AAV7SLC1"/>
<dbReference type="SUPFAM" id="SSF53448">
    <property type="entry name" value="Nucleotide-diphospho-sugar transferases"/>
    <property type="match status" value="1"/>
</dbReference>
<accession>A0AAV7SLC1</accession>
<dbReference type="InterPro" id="IPR023214">
    <property type="entry name" value="HAD_sf"/>
</dbReference>
<dbReference type="SUPFAM" id="SSF56784">
    <property type="entry name" value="HAD-like"/>
    <property type="match status" value="1"/>
</dbReference>
<evidence type="ECO:0000313" key="7">
    <source>
        <dbReference type="Proteomes" id="UP001066276"/>
    </source>
</evidence>
<dbReference type="Proteomes" id="UP001066276">
    <property type="component" value="Chromosome 4_2"/>
</dbReference>
<protein>
    <recommendedName>
        <fullName evidence="4">N-acylneuraminate cytidylyltransferase</fullName>
        <ecNumber evidence="4">2.7.7.43</ecNumber>
    </recommendedName>
</protein>
<dbReference type="PANTHER" id="PTHR21485:SF3">
    <property type="entry name" value="N-ACYLNEURAMINATE CYTIDYLYLTRANSFERASE"/>
    <property type="match status" value="1"/>
</dbReference>
<comment type="pathway">
    <text evidence="2">Amino-sugar metabolism; N-acetylneuraminate metabolism.</text>
</comment>
<evidence type="ECO:0000256" key="5">
    <source>
        <dbReference type="ARBA" id="ARBA00022695"/>
    </source>
</evidence>
<dbReference type="InterPro" id="IPR003329">
    <property type="entry name" value="Cytidylyl_trans"/>
</dbReference>
<comment type="catalytic activity">
    <reaction evidence="1">
        <text>an N-acylneuraminate + CTP = a CMP-N-acyl-beta-neuraminate + diphosphate</text>
        <dbReference type="Rhea" id="RHEA:11344"/>
        <dbReference type="ChEBI" id="CHEBI:33019"/>
        <dbReference type="ChEBI" id="CHEBI:37563"/>
        <dbReference type="ChEBI" id="CHEBI:60073"/>
        <dbReference type="ChEBI" id="CHEBI:68671"/>
        <dbReference type="EC" id="2.7.7.43"/>
    </reaction>
</comment>